<evidence type="ECO:0000256" key="5">
    <source>
        <dbReference type="ARBA" id="ARBA00049117"/>
    </source>
</evidence>
<comment type="similarity">
    <text evidence="4">Belongs to the SIMIBI class G3E GTPase family. ZNG1 subfamily.</text>
</comment>
<sequence>MTLVTLDTKIIPVTVLCGYLGSGKTTLLNHILNQRGGMKVAVIVNDMSEINIDAGLVSNGAQLSRTEEKLVELSNGCICCTLRDDLLREVQKLAAEGRFDYILIESTGISEPVPIAQTFTYEDPDTGIDLTAFARLDCMVTVVDAYRFWHDFGSGETLLDRGQATGEEDTRDVVDLLIDQIETCDVLILNKSDLVGDEELEELKGVLRKLQPTAKLITSSNGIVDPKEILNTGLFDFEKASLSAGWIKELQKEEHTPETEEYGIGSFVYRRSKPFHPERLAKVLENWPVEVVRAKGTVWLAVKHDDLAASLSQAGPSIQFGPSGRWVAALPEEERQEVFRMEPEVLAKWDSVWGDRMNEIVLIGIDMDRSELERNLDDCLLTEEELKMDWSGFNNPLPWISDEDYEAAVGN</sequence>
<dbReference type="SUPFAM" id="SSF52540">
    <property type="entry name" value="P-loop containing nucleoside triphosphate hydrolases"/>
    <property type="match status" value="1"/>
</dbReference>
<comment type="catalytic activity">
    <reaction evidence="5">
        <text>GTP + H2O = GDP + phosphate + H(+)</text>
        <dbReference type="Rhea" id="RHEA:19669"/>
        <dbReference type="ChEBI" id="CHEBI:15377"/>
        <dbReference type="ChEBI" id="CHEBI:15378"/>
        <dbReference type="ChEBI" id="CHEBI:37565"/>
        <dbReference type="ChEBI" id="CHEBI:43474"/>
        <dbReference type="ChEBI" id="CHEBI:58189"/>
    </reaction>
    <physiologicalReaction direction="left-to-right" evidence="5">
        <dbReference type="Rhea" id="RHEA:19670"/>
    </physiologicalReaction>
</comment>
<dbReference type="GO" id="GO:0000166">
    <property type="term" value="F:nucleotide binding"/>
    <property type="evidence" value="ECO:0007669"/>
    <property type="project" value="UniProtKB-KW"/>
</dbReference>
<dbReference type="AlphaFoldDB" id="A0A369BFM9"/>
<accession>A0A369BFM9</accession>
<protein>
    <submittedName>
        <fullName evidence="7">G3E family GTPase</fullName>
    </submittedName>
</protein>
<dbReference type="Proteomes" id="UP000253090">
    <property type="component" value="Unassembled WGS sequence"/>
</dbReference>
<dbReference type="InterPro" id="IPR003495">
    <property type="entry name" value="CobW/HypB/UreG_nucleotide-bd"/>
</dbReference>
<evidence type="ECO:0000313" key="7">
    <source>
        <dbReference type="EMBL" id="RCX20342.1"/>
    </source>
</evidence>
<dbReference type="SMART" id="SM00833">
    <property type="entry name" value="CobW_C"/>
    <property type="match status" value="1"/>
</dbReference>
<dbReference type="PANTHER" id="PTHR43603">
    <property type="entry name" value="COBW DOMAIN-CONTAINING PROTEIN DDB_G0274527"/>
    <property type="match status" value="1"/>
</dbReference>
<dbReference type="GO" id="GO:0016787">
    <property type="term" value="F:hydrolase activity"/>
    <property type="evidence" value="ECO:0007669"/>
    <property type="project" value="UniProtKB-KW"/>
</dbReference>
<evidence type="ECO:0000259" key="6">
    <source>
        <dbReference type="SMART" id="SM00833"/>
    </source>
</evidence>
<dbReference type="Pfam" id="PF02492">
    <property type="entry name" value="cobW"/>
    <property type="match status" value="1"/>
</dbReference>
<dbReference type="CDD" id="cd03112">
    <property type="entry name" value="CobW-like"/>
    <property type="match status" value="1"/>
</dbReference>
<keyword evidence="2" id="KW-0378">Hydrolase</keyword>
<dbReference type="InterPro" id="IPR011629">
    <property type="entry name" value="CobW-like_C"/>
</dbReference>
<evidence type="ECO:0000256" key="2">
    <source>
        <dbReference type="ARBA" id="ARBA00022801"/>
    </source>
</evidence>
<gene>
    <name evidence="7" type="ORF">DFP94_10363</name>
</gene>
<dbReference type="InterPro" id="IPR027417">
    <property type="entry name" value="P-loop_NTPase"/>
</dbReference>
<organism evidence="7 8">
    <name type="scientific">Fontibacillus phaseoli</name>
    <dbReference type="NCBI Taxonomy" id="1416533"/>
    <lineage>
        <taxon>Bacteria</taxon>
        <taxon>Bacillati</taxon>
        <taxon>Bacillota</taxon>
        <taxon>Bacilli</taxon>
        <taxon>Bacillales</taxon>
        <taxon>Paenibacillaceae</taxon>
        <taxon>Fontibacillus</taxon>
    </lineage>
</organism>
<dbReference type="InterPro" id="IPR036627">
    <property type="entry name" value="CobW-likC_sf"/>
</dbReference>
<evidence type="ECO:0000313" key="8">
    <source>
        <dbReference type="Proteomes" id="UP000253090"/>
    </source>
</evidence>
<dbReference type="InterPro" id="IPR051927">
    <property type="entry name" value="Zn_Chap_cDPG_Synth"/>
</dbReference>
<proteinExistence type="inferred from homology"/>
<keyword evidence="1" id="KW-0547">Nucleotide-binding</keyword>
<feature type="domain" description="CobW C-terminal" evidence="6">
    <location>
        <begin position="264"/>
        <end position="380"/>
    </location>
</feature>
<dbReference type="Pfam" id="PF07683">
    <property type="entry name" value="CobW_C"/>
    <property type="match status" value="1"/>
</dbReference>
<reference evidence="7 8" key="1">
    <citation type="submission" date="2018-07" db="EMBL/GenBank/DDBJ databases">
        <title>Genomic Encyclopedia of Type Strains, Phase III (KMG-III): the genomes of soil and plant-associated and newly described type strains.</title>
        <authorList>
            <person name="Whitman W."/>
        </authorList>
    </citation>
    <scope>NUCLEOTIDE SEQUENCE [LARGE SCALE GENOMIC DNA]</scope>
    <source>
        <strain evidence="7 8">CECT 8333</strain>
    </source>
</reference>
<dbReference type="EMBL" id="QPJW01000003">
    <property type="protein sequence ID" value="RCX20342.1"/>
    <property type="molecule type" value="Genomic_DNA"/>
</dbReference>
<dbReference type="PANTHER" id="PTHR43603:SF3">
    <property type="entry name" value="ZINC CHAPERONE YCIC"/>
    <property type="match status" value="1"/>
</dbReference>
<keyword evidence="3" id="KW-0143">Chaperone</keyword>
<keyword evidence="8" id="KW-1185">Reference proteome</keyword>
<name>A0A369BFM9_9BACL</name>
<evidence type="ECO:0000256" key="1">
    <source>
        <dbReference type="ARBA" id="ARBA00022741"/>
    </source>
</evidence>
<evidence type="ECO:0000256" key="3">
    <source>
        <dbReference type="ARBA" id="ARBA00023186"/>
    </source>
</evidence>
<evidence type="ECO:0000256" key="4">
    <source>
        <dbReference type="ARBA" id="ARBA00034320"/>
    </source>
</evidence>
<comment type="caution">
    <text evidence="7">The sequence shown here is derived from an EMBL/GenBank/DDBJ whole genome shotgun (WGS) entry which is preliminary data.</text>
</comment>
<dbReference type="Gene3D" id="3.30.1220.10">
    <property type="entry name" value="CobW-like, C-terminal domain"/>
    <property type="match status" value="1"/>
</dbReference>
<dbReference type="Gene3D" id="3.40.50.300">
    <property type="entry name" value="P-loop containing nucleotide triphosphate hydrolases"/>
    <property type="match status" value="1"/>
</dbReference>